<feature type="transmembrane region" description="Helical" evidence="5">
    <location>
        <begin position="41"/>
        <end position="64"/>
    </location>
</feature>
<evidence type="ECO:0000256" key="1">
    <source>
        <dbReference type="ARBA" id="ARBA00022475"/>
    </source>
</evidence>
<proteinExistence type="predicted"/>
<dbReference type="RefSeq" id="WP_320507847.1">
    <property type="nucleotide sequence ID" value="NZ_JAXCLW010000002.1"/>
</dbReference>
<accession>A0ABU5EA88</accession>
<feature type="transmembrane region" description="Helical" evidence="5">
    <location>
        <begin position="6"/>
        <end position="29"/>
    </location>
</feature>
<reference evidence="6 7" key="1">
    <citation type="journal article" date="2016" name="Antonie Van Leeuwenhoek">
        <title>Dongia soli sp. nov., isolated from soil from Dokdo, Korea.</title>
        <authorList>
            <person name="Kim D.U."/>
            <person name="Lee H."/>
            <person name="Kim H."/>
            <person name="Kim S.G."/>
            <person name="Ka J.O."/>
        </authorList>
    </citation>
    <scope>NUCLEOTIDE SEQUENCE [LARGE SCALE GENOMIC DNA]</scope>
    <source>
        <strain evidence="6 7">D78</strain>
    </source>
</reference>
<keyword evidence="2 5" id="KW-0812">Transmembrane</keyword>
<keyword evidence="1" id="KW-1003">Cell membrane</keyword>
<evidence type="ECO:0000256" key="2">
    <source>
        <dbReference type="ARBA" id="ARBA00022692"/>
    </source>
</evidence>
<comment type="caution">
    <text evidence="6">The sequence shown here is derived from an EMBL/GenBank/DDBJ whole genome shotgun (WGS) entry which is preliminary data.</text>
</comment>
<sequence length="65" mass="7236">MMTELNIAGVYIAPIVAYGVAAGVLFLLCRWLLTIVGFWRLVWHPGLFEIALFVSILSLLVLSFP</sequence>
<evidence type="ECO:0000256" key="3">
    <source>
        <dbReference type="ARBA" id="ARBA00022989"/>
    </source>
</evidence>
<dbReference type="EMBL" id="JAXCLW010000002">
    <property type="protein sequence ID" value="MDY0882786.1"/>
    <property type="molecule type" value="Genomic_DNA"/>
</dbReference>
<evidence type="ECO:0000256" key="5">
    <source>
        <dbReference type="SAM" id="Phobius"/>
    </source>
</evidence>
<keyword evidence="4 5" id="KW-0472">Membrane</keyword>
<evidence type="ECO:0000313" key="7">
    <source>
        <dbReference type="Proteomes" id="UP001279642"/>
    </source>
</evidence>
<name>A0ABU5EA88_9PROT</name>
<evidence type="ECO:0000313" key="6">
    <source>
        <dbReference type="EMBL" id="MDY0882786.1"/>
    </source>
</evidence>
<evidence type="ECO:0000256" key="4">
    <source>
        <dbReference type="ARBA" id="ARBA00023136"/>
    </source>
</evidence>
<dbReference type="Pfam" id="PF07869">
    <property type="entry name" value="DUF1656"/>
    <property type="match status" value="1"/>
</dbReference>
<dbReference type="Proteomes" id="UP001279642">
    <property type="component" value="Unassembled WGS sequence"/>
</dbReference>
<gene>
    <name evidence="6" type="ORF">SMD27_08020</name>
</gene>
<keyword evidence="3 5" id="KW-1133">Transmembrane helix</keyword>
<organism evidence="6 7">
    <name type="scientific">Dongia soli</name>
    <dbReference type="NCBI Taxonomy" id="600628"/>
    <lineage>
        <taxon>Bacteria</taxon>
        <taxon>Pseudomonadati</taxon>
        <taxon>Pseudomonadota</taxon>
        <taxon>Alphaproteobacteria</taxon>
        <taxon>Rhodospirillales</taxon>
        <taxon>Dongiaceae</taxon>
        <taxon>Dongia</taxon>
    </lineage>
</organism>
<keyword evidence="7" id="KW-1185">Reference proteome</keyword>
<protein>
    <submittedName>
        <fullName evidence="6">DUF1656 domain-containing protein</fullName>
    </submittedName>
</protein>
<dbReference type="InterPro" id="IPR012451">
    <property type="entry name" value="DUF1656"/>
</dbReference>